<dbReference type="EnsemblMetazoa" id="ACUA016731-RA">
    <property type="protein sequence ID" value="ACUA016731-PA"/>
    <property type="gene ID" value="ACUA016731"/>
</dbReference>
<evidence type="ECO:0000313" key="2">
    <source>
        <dbReference type="EnsemblMetazoa" id="ACUA016731-PA"/>
    </source>
</evidence>
<accession>A0A182MF25</accession>
<evidence type="ECO:0000313" key="3">
    <source>
        <dbReference type="Proteomes" id="UP000075883"/>
    </source>
</evidence>
<feature type="compositionally biased region" description="Basic and acidic residues" evidence="1">
    <location>
        <begin position="93"/>
        <end position="113"/>
    </location>
</feature>
<proteinExistence type="predicted"/>
<dbReference type="AlphaFoldDB" id="A0A182MF25"/>
<evidence type="ECO:0000256" key="1">
    <source>
        <dbReference type="SAM" id="MobiDB-lite"/>
    </source>
</evidence>
<dbReference type="VEuPathDB" id="VectorBase:ACUA016731"/>
<protein>
    <submittedName>
        <fullName evidence="2">Uncharacterized protein</fullName>
    </submittedName>
</protein>
<reference evidence="3" key="1">
    <citation type="submission" date="2013-09" db="EMBL/GenBank/DDBJ databases">
        <title>The Genome Sequence of Anopheles culicifacies species A.</title>
        <authorList>
            <consortium name="The Broad Institute Genomics Platform"/>
            <person name="Neafsey D.E."/>
            <person name="Besansky N."/>
            <person name="Howell P."/>
            <person name="Walton C."/>
            <person name="Young S.K."/>
            <person name="Zeng Q."/>
            <person name="Gargeya S."/>
            <person name="Fitzgerald M."/>
            <person name="Haas B."/>
            <person name="Abouelleil A."/>
            <person name="Allen A.W."/>
            <person name="Alvarado L."/>
            <person name="Arachchi H.M."/>
            <person name="Berlin A.M."/>
            <person name="Chapman S.B."/>
            <person name="Gainer-Dewar J."/>
            <person name="Goldberg J."/>
            <person name="Griggs A."/>
            <person name="Gujja S."/>
            <person name="Hansen M."/>
            <person name="Howarth C."/>
            <person name="Imamovic A."/>
            <person name="Ireland A."/>
            <person name="Larimer J."/>
            <person name="McCowan C."/>
            <person name="Murphy C."/>
            <person name="Pearson M."/>
            <person name="Poon T.W."/>
            <person name="Priest M."/>
            <person name="Roberts A."/>
            <person name="Saif S."/>
            <person name="Shea T."/>
            <person name="Sisk P."/>
            <person name="Sykes S."/>
            <person name="Wortman J."/>
            <person name="Nusbaum C."/>
            <person name="Birren B."/>
        </authorList>
    </citation>
    <scope>NUCLEOTIDE SEQUENCE [LARGE SCALE GENOMIC DNA]</scope>
    <source>
        <strain evidence="3">A-37</strain>
    </source>
</reference>
<feature type="region of interest" description="Disordered" evidence="1">
    <location>
        <begin position="70"/>
        <end position="148"/>
    </location>
</feature>
<organism evidence="2 3">
    <name type="scientific">Anopheles culicifacies</name>
    <dbReference type="NCBI Taxonomy" id="139723"/>
    <lineage>
        <taxon>Eukaryota</taxon>
        <taxon>Metazoa</taxon>
        <taxon>Ecdysozoa</taxon>
        <taxon>Arthropoda</taxon>
        <taxon>Hexapoda</taxon>
        <taxon>Insecta</taxon>
        <taxon>Pterygota</taxon>
        <taxon>Neoptera</taxon>
        <taxon>Endopterygota</taxon>
        <taxon>Diptera</taxon>
        <taxon>Nematocera</taxon>
        <taxon>Culicoidea</taxon>
        <taxon>Culicidae</taxon>
        <taxon>Anophelinae</taxon>
        <taxon>Anopheles</taxon>
        <taxon>culicifacies species complex</taxon>
    </lineage>
</organism>
<sequence length="171" mass="18973">MQQRTLSNLQELCPDMQQHYCDLQPEDLSLHSNNGDDRVAIHAEKCTKDKASFEETGAELSQELENELWKSERPLIDGDEERSCSMGENISDQCKESDQPSDRMESTRERKTPETTAGESSKALVSSGKITIQDTTASTAPSTTASPETIVKKIDERIVPTTAIIIAKEDL</sequence>
<dbReference type="Proteomes" id="UP000075883">
    <property type="component" value="Unassembled WGS sequence"/>
</dbReference>
<dbReference type="EMBL" id="AXCM01000656">
    <property type="status" value="NOT_ANNOTATED_CDS"/>
    <property type="molecule type" value="Genomic_DNA"/>
</dbReference>
<feature type="compositionally biased region" description="Low complexity" evidence="1">
    <location>
        <begin position="135"/>
        <end position="147"/>
    </location>
</feature>
<name>A0A182MF25_9DIPT</name>
<keyword evidence="3" id="KW-1185">Reference proteome</keyword>
<reference evidence="2" key="2">
    <citation type="submission" date="2020-05" db="UniProtKB">
        <authorList>
            <consortium name="EnsemblMetazoa"/>
        </authorList>
    </citation>
    <scope>IDENTIFICATION</scope>
    <source>
        <strain evidence="2">A-37</strain>
    </source>
</reference>